<gene>
    <name evidence="3" type="ORF">SMDB11_4447</name>
</gene>
<dbReference type="AlphaFoldDB" id="A0ABC9IQY7"/>
<evidence type="ECO:0000313" key="3">
    <source>
        <dbReference type="EMBL" id="CDG15006.1"/>
    </source>
</evidence>
<reference evidence="3 4" key="1">
    <citation type="submission" date="2013-06" db="EMBL/GenBank/DDBJ databases">
        <authorList>
            <person name="Aslett M."/>
        </authorList>
    </citation>
    <scope>NUCLEOTIDE SEQUENCE [LARGE SCALE GENOMIC DNA]</scope>
    <source>
        <strain evidence="3 4">Db11</strain>
    </source>
</reference>
<evidence type="ECO:0000256" key="1">
    <source>
        <dbReference type="SAM" id="SignalP"/>
    </source>
</evidence>
<keyword evidence="1" id="KW-0732">Signal</keyword>
<accession>A0ABC9IQY7</accession>
<feature type="domain" description="Fimbrial adhesin MrpH C-terminal" evidence="2">
    <location>
        <begin position="154"/>
        <end position="262"/>
    </location>
</feature>
<proteinExistence type="predicted"/>
<name>A0ABC9IQY7_SERMA</name>
<organism evidence="3 4">
    <name type="scientific">Serratia marcescens subsp. marcescens Db11</name>
    <dbReference type="NCBI Taxonomy" id="273526"/>
    <lineage>
        <taxon>Bacteria</taxon>
        <taxon>Pseudomonadati</taxon>
        <taxon>Pseudomonadota</taxon>
        <taxon>Gammaproteobacteria</taxon>
        <taxon>Enterobacterales</taxon>
        <taxon>Yersiniaceae</taxon>
        <taxon>Serratia</taxon>
    </lineage>
</organism>
<feature type="signal peptide" evidence="1">
    <location>
        <begin position="1"/>
        <end position="21"/>
    </location>
</feature>
<dbReference type="RefSeq" id="WP_154219767.1">
    <property type="nucleotide sequence ID" value="NZ_HG326223.1"/>
</dbReference>
<reference evidence="4" key="2">
    <citation type="submission" date="2013-11" db="EMBL/GenBank/DDBJ databases">
        <title>Genome sequences of clinical and environmental isolates of Serratia marcescens.</title>
        <authorList>
            <person name="Iguchi A."/>
            <person name="Komatsu H."/>
            <person name="Nagaya Y."/>
            <person name="Ogura Y."/>
            <person name="Katsura K."/>
            <person name="Kurokawa K."/>
            <person name="Ooka T."/>
            <person name="Hattori M."/>
            <person name="Gotoh N."/>
            <person name="Thomson N."/>
            <person name="Hayashi T."/>
        </authorList>
    </citation>
    <scope>NUCLEOTIDE SEQUENCE [LARGE SCALE GENOMIC DNA]</scope>
    <source>
        <strain evidence="4">Db11</strain>
    </source>
</reference>
<dbReference type="KEGG" id="smac:SMDB11_4447"/>
<evidence type="ECO:0000313" key="4">
    <source>
        <dbReference type="Proteomes" id="UP000018979"/>
    </source>
</evidence>
<protein>
    <submittedName>
        <fullName evidence="3">Fimbrial adhesin</fullName>
    </submittedName>
</protein>
<dbReference type="Gene3D" id="2.60.40.1090">
    <property type="entry name" value="Fimbrial-type adhesion domain"/>
    <property type="match status" value="1"/>
</dbReference>
<reference evidence="3 4" key="3">
    <citation type="journal article" date="2014" name="Genome Biol. Evol.">
        <title>Genome evolution and plasticity of Serratia marcescens, an important multidrug-resistant nosocomial pathogen.</title>
        <authorList>
            <person name="Iguchi A."/>
            <person name="Nagaya Y."/>
            <person name="Pradel E."/>
            <person name="Ooka T."/>
            <person name="Ogura Y."/>
            <person name="Katsura K."/>
            <person name="Kurokawa K."/>
            <person name="Oshima K."/>
            <person name="Hattori M."/>
            <person name="Parkhill J."/>
            <person name="Sebaihia M."/>
            <person name="Coulthurst S.J."/>
            <person name="Gotoh N."/>
            <person name="Thomson N.R."/>
            <person name="Ewbank J.J."/>
            <person name="Hayashi T."/>
        </authorList>
    </citation>
    <scope>NUCLEOTIDE SEQUENCE [LARGE SCALE GENOMIC DNA]</scope>
    <source>
        <strain evidence="3 4">Db11</strain>
    </source>
</reference>
<dbReference type="EMBL" id="HG326223">
    <property type="protein sequence ID" value="CDG15006.1"/>
    <property type="molecule type" value="Genomic_DNA"/>
</dbReference>
<dbReference type="Proteomes" id="UP000018979">
    <property type="component" value="Chromosome I"/>
</dbReference>
<sequence>MKNIIISLIWILFFYSSQATAGWALDVKWTPKNSGRFIVKTTHLDINDPRPSPLRGCFSQRTCSVAIQFSGGITAFGWFGEFPLDERKAAAAWTVGELSQLLIDSGYLNQEFISLNTGGYPDRYCFALMGMYGSVIIPGADLECTLPEITPNYCEIKEPYVELNHGPLSADKVSGHTIRTSFQVSCNQPYKAIIMAADQSGLLSLGNGLTSQLKVNGVDLGKGYTATFGPTASPVELSSTLSGSPGSYGTFQGAKVIILSLP</sequence>
<dbReference type="Pfam" id="PF24223">
    <property type="entry name" value="MrpH_C"/>
    <property type="match status" value="1"/>
</dbReference>
<evidence type="ECO:0000259" key="2">
    <source>
        <dbReference type="Pfam" id="PF24223"/>
    </source>
</evidence>
<dbReference type="InterPro" id="IPR057010">
    <property type="entry name" value="MrpH_C"/>
</dbReference>
<feature type="chain" id="PRO_5044814972" evidence="1">
    <location>
        <begin position="22"/>
        <end position="262"/>
    </location>
</feature>
<dbReference type="InterPro" id="IPR036937">
    <property type="entry name" value="Adhesion_dom_fimbrial_sf"/>
</dbReference>